<dbReference type="EMBL" id="CADEBD010000795">
    <property type="protein sequence ID" value="CAB3260145.1"/>
    <property type="molecule type" value="Genomic_DNA"/>
</dbReference>
<reference evidence="2 3" key="1">
    <citation type="submission" date="2020-04" db="EMBL/GenBank/DDBJ databases">
        <authorList>
            <person name="Wallbank WR R."/>
            <person name="Pardo Diaz C."/>
            <person name="Kozak K."/>
            <person name="Martin S."/>
            <person name="Jiggins C."/>
            <person name="Moest M."/>
            <person name="Warren A I."/>
            <person name="Byers J.R.P. K."/>
            <person name="Montejo-Kovacevich G."/>
            <person name="Yen C E."/>
        </authorList>
    </citation>
    <scope>NUCLEOTIDE SEQUENCE [LARGE SCALE GENOMIC DNA]</scope>
</reference>
<sequence>MTAKCTGLTTMSLNQHLVQGPKDPRTYPHMGEGNWGKRDLSCEREGDRLRHSPVSLDHDRDRDRRDGRKSEDAQLIEAEAASHRGIATEVGSWIDWIDFARDQGAAIEIT</sequence>
<feature type="region of interest" description="Disordered" evidence="1">
    <location>
        <begin position="1"/>
        <end position="72"/>
    </location>
</feature>
<organism evidence="2 3">
    <name type="scientific">Arctia plantaginis</name>
    <name type="common">Wood tiger moth</name>
    <name type="synonym">Phalaena plantaginis</name>
    <dbReference type="NCBI Taxonomy" id="874455"/>
    <lineage>
        <taxon>Eukaryota</taxon>
        <taxon>Metazoa</taxon>
        <taxon>Ecdysozoa</taxon>
        <taxon>Arthropoda</taxon>
        <taxon>Hexapoda</taxon>
        <taxon>Insecta</taxon>
        <taxon>Pterygota</taxon>
        <taxon>Neoptera</taxon>
        <taxon>Endopterygota</taxon>
        <taxon>Lepidoptera</taxon>
        <taxon>Glossata</taxon>
        <taxon>Ditrysia</taxon>
        <taxon>Noctuoidea</taxon>
        <taxon>Erebidae</taxon>
        <taxon>Arctiinae</taxon>
        <taxon>Arctia</taxon>
    </lineage>
</organism>
<evidence type="ECO:0000313" key="3">
    <source>
        <dbReference type="Proteomes" id="UP000494256"/>
    </source>
</evidence>
<dbReference type="AlphaFoldDB" id="A0A8S1BN09"/>
<evidence type="ECO:0000313" key="2">
    <source>
        <dbReference type="EMBL" id="CAB3260145.1"/>
    </source>
</evidence>
<protein>
    <submittedName>
        <fullName evidence="2">Uncharacterized protein</fullName>
    </submittedName>
</protein>
<feature type="compositionally biased region" description="Basic and acidic residues" evidence="1">
    <location>
        <begin position="35"/>
        <end position="72"/>
    </location>
</feature>
<accession>A0A8S1BN09</accession>
<dbReference type="Proteomes" id="UP000494256">
    <property type="component" value="Unassembled WGS sequence"/>
</dbReference>
<proteinExistence type="predicted"/>
<gene>
    <name evidence="2" type="ORF">APLA_LOCUS16935</name>
</gene>
<feature type="compositionally biased region" description="Polar residues" evidence="1">
    <location>
        <begin position="7"/>
        <end position="17"/>
    </location>
</feature>
<name>A0A8S1BN09_ARCPL</name>
<comment type="caution">
    <text evidence="2">The sequence shown here is derived from an EMBL/GenBank/DDBJ whole genome shotgun (WGS) entry which is preliminary data.</text>
</comment>
<dbReference type="OrthoDB" id="7477989at2759"/>
<evidence type="ECO:0000256" key="1">
    <source>
        <dbReference type="SAM" id="MobiDB-lite"/>
    </source>
</evidence>